<protein>
    <submittedName>
        <fullName evidence="1">GNAT family protein</fullName>
    </submittedName>
</protein>
<gene>
    <name evidence="1" type="ORF">CPLU01_02760</name>
</gene>
<dbReference type="Proteomes" id="UP000654918">
    <property type="component" value="Unassembled WGS sequence"/>
</dbReference>
<dbReference type="InterPro" id="IPR016181">
    <property type="entry name" value="Acyl_CoA_acyltransferase"/>
</dbReference>
<accession>A0A8H6NLK2</accession>
<keyword evidence="2" id="KW-1185">Reference proteome</keyword>
<organism evidence="1 2">
    <name type="scientific">Colletotrichum plurivorum</name>
    <dbReference type="NCBI Taxonomy" id="2175906"/>
    <lineage>
        <taxon>Eukaryota</taxon>
        <taxon>Fungi</taxon>
        <taxon>Dikarya</taxon>
        <taxon>Ascomycota</taxon>
        <taxon>Pezizomycotina</taxon>
        <taxon>Sordariomycetes</taxon>
        <taxon>Hypocreomycetidae</taxon>
        <taxon>Glomerellales</taxon>
        <taxon>Glomerellaceae</taxon>
        <taxon>Colletotrichum</taxon>
        <taxon>Colletotrichum orchidearum species complex</taxon>
    </lineage>
</organism>
<dbReference type="InterPro" id="IPR052523">
    <property type="entry name" value="Trichothecene_AcTrans"/>
</dbReference>
<comment type="caution">
    <text evidence="1">The sequence shown here is derived from an EMBL/GenBank/DDBJ whole genome shotgun (WGS) entry which is preliminary data.</text>
</comment>
<name>A0A8H6NLK2_9PEZI</name>
<dbReference type="Gene3D" id="3.40.630.30">
    <property type="match status" value="1"/>
</dbReference>
<dbReference type="AlphaFoldDB" id="A0A8H6NLK2"/>
<dbReference type="PANTHER" id="PTHR42791:SF5">
    <property type="entry name" value="HYPOTHETICAL ACETYLTRANSFERASE (EUROFUNG)"/>
    <property type="match status" value="1"/>
</dbReference>
<dbReference type="PANTHER" id="PTHR42791">
    <property type="entry name" value="GNAT FAMILY ACETYLTRANSFERASE"/>
    <property type="match status" value="1"/>
</dbReference>
<dbReference type="EMBL" id="WIGO01000022">
    <property type="protein sequence ID" value="KAF6837874.1"/>
    <property type="molecule type" value="Genomic_DNA"/>
</dbReference>
<proteinExistence type="predicted"/>
<sequence length="255" mass="29497">MGLKLQEVKDDDEFGPLIAAFREGFSDPDSPLCRLFMGDWRPHDEAAREAALQESTARLRAWHRADPTSTWLKVVDEETGEIAAGGKWCIHEKGRNPYDKVEKVEATWFPEGESREVATMLMNDFLGSAAKNVNRPHVCEFVKSGVLLLNAKRFLTMTVLNILFTVKKHRRRGAASLIMDWGMERAERLGLDVYIEATPLGRILYEKYGLEVIEHRRFEVDESRLPPVRDPELRREVVRQLTPFEWWCMLRRAEV</sequence>
<dbReference type="SUPFAM" id="SSF55729">
    <property type="entry name" value="Acyl-CoA N-acyltransferases (Nat)"/>
    <property type="match status" value="1"/>
</dbReference>
<evidence type="ECO:0000313" key="1">
    <source>
        <dbReference type="EMBL" id="KAF6837874.1"/>
    </source>
</evidence>
<reference evidence="1" key="1">
    <citation type="journal article" date="2020" name="Phytopathology">
        <title>Genome Sequence Resources of Colletotrichum truncatum, C. plurivorum, C. musicola, and C. sojae: Four Species Pathogenic to Soybean (Glycine max).</title>
        <authorList>
            <person name="Rogerio F."/>
            <person name="Boufleur T.R."/>
            <person name="Ciampi-Guillardi M."/>
            <person name="Sukno S.A."/>
            <person name="Thon M.R."/>
            <person name="Massola Junior N.S."/>
            <person name="Baroncelli R."/>
        </authorList>
    </citation>
    <scope>NUCLEOTIDE SEQUENCE</scope>
    <source>
        <strain evidence="1">LFN00145</strain>
    </source>
</reference>
<evidence type="ECO:0000313" key="2">
    <source>
        <dbReference type="Proteomes" id="UP000654918"/>
    </source>
</evidence>